<dbReference type="GO" id="GO:0008897">
    <property type="term" value="F:holo-[acyl-carrier-protein] synthase activity"/>
    <property type="evidence" value="ECO:0007669"/>
    <property type="project" value="InterPro"/>
</dbReference>
<dbReference type="OrthoDB" id="6905243at2"/>
<dbReference type="InterPro" id="IPR037143">
    <property type="entry name" value="4-PPantetheinyl_Trfase_dom_sf"/>
</dbReference>
<comment type="similarity">
    <text evidence="1">Belongs to the P-Pant transferase superfamily. Gsp/Sfp/HetI/AcpT family.</text>
</comment>
<proteinExistence type="inferred from homology"/>
<evidence type="ECO:0000256" key="1">
    <source>
        <dbReference type="ARBA" id="ARBA00010990"/>
    </source>
</evidence>
<evidence type="ECO:0000313" key="5">
    <source>
        <dbReference type="Proteomes" id="UP000218896"/>
    </source>
</evidence>
<organism evidence="4 5">
    <name type="scientific">Halovibrio salipaludis</name>
    <dbReference type="NCBI Taxonomy" id="2032626"/>
    <lineage>
        <taxon>Bacteria</taxon>
        <taxon>Pseudomonadati</taxon>
        <taxon>Pseudomonadota</taxon>
        <taxon>Gammaproteobacteria</taxon>
        <taxon>Oceanospirillales</taxon>
        <taxon>Halomonadaceae</taxon>
        <taxon>Halovibrio</taxon>
    </lineage>
</organism>
<comment type="caution">
    <text evidence="4">The sequence shown here is derived from an EMBL/GenBank/DDBJ whole genome shotgun (WGS) entry which is preliminary data.</text>
</comment>
<name>A0A2A2FBZ6_9GAMM</name>
<dbReference type="GO" id="GO:0000287">
    <property type="term" value="F:magnesium ion binding"/>
    <property type="evidence" value="ECO:0007669"/>
    <property type="project" value="InterPro"/>
</dbReference>
<dbReference type="AlphaFoldDB" id="A0A2A2FBZ6"/>
<gene>
    <name evidence="4" type="ORF">CK501_01965</name>
</gene>
<dbReference type="SUPFAM" id="SSF56214">
    <property type="entry name" value="4'-phosphopantetheinyl transferase"/>
    <property type="match status" value="1"/>
</dbReference>
<dbReference type="PANTHER" id="PTHR12215:SF10">
    <property type="entry name" value="L-AMINOADIPATE-SEMIALDEHYDE DEHYDROGENASE-PHOSPHOPANTETHEINYL TRANSFERASE"/>
    <property type="match status" value="1"/>
</dbReference>
<protein>
    <submittedName>
        <fullName evidence="4">4'-phosphopantetheinyl transferase</fullName>
    </submittedName>
</protein>
<evidence type="ECO:0000313" key="4">
    <source>
        <dbReference type="EMBL" id="PAU82488.1"/>
    </source>
</evidence>
<dbReference type="Pfam" id="PF01648">
    <property type="entry name" value="ACPS"/>
    <property type="match status" value="1"/>
</dbReference>
<dbReference type="InterPro" id="IPR050559">
    <property type="entry name" value="P-Pant_transferase_sf"/>
</dbReference>
<reference evidence="4 5" key="1">
    <citation type="submission" date="2017-08" db="EMBL/GenBank/DDBJ databases">
        <title>Halovibrio sewagensis sp. nov., isolated from wastewater of high salinity.</title>
        <authorList>
            <person name="Dong X."/>
            <person name="Zhang G."/>
        </authorList>
    </citation>
    <scope>NUCLEOTIDE SEQUENCE [LARGE SCALE GENOMIC DNA]</scope>
    <source>
        <strain evidence="4 5">YL5-2</strain>
    </source>
</reference>
<sequence length="196" mass="21876">MADAGRRSTYATARQLWRQGARHFTRTHGLACPDFEQLPAGGAITPADAGFRSSLCHTQTLVLAAFNPGPIGVDAEPVDRQPPWQALALRWFSGPETDWLQAQDQPEDAFLMLWTLKEAWIKATGRGIAGNLQALVFDPEHNGVVLDRPDPAWRVATTTVQGHRLCVVWQGHAMPEWRHEGLIRDAHWHLHRVDSA</sequence>
<dbReference type="Proteomes" id="UP000218896">
    <property type="component" value="Unassembled WGS sequence"/>
</dbReference>
<dbReference type="PANTHER" id="PTHR12215">
    <property type="entry name" value="PHOSPHOPANTETHEINE TRANSFERASE"/>
    <property type="match status" value="1"/>
</dbReference>
<accession>A0A2A2FBZ6</accession>
<evidence type="ECO:0000256" key="2">
    <source>
        <dbReference type="ARBA" id="ARBA00022679"/>
    </source>
</evidence>
<dbReference type="EMBL" id="NSKD01000001">
    <property type="protein sequence ID" value="PAU82488.1"/>
    <property type="molecule type" value="Genomic_DNA"/>
</dbReference>
<dbReference type="InterPro" id="IPR008278">
    <property type="entry name" value="4-PPantetheinyl_Trfase_dom"/>
</dbReference>
<evidence type="ECO:0000259" key="3">
    <source>
        <dbReference type="Pfam" id="PF01648"/>
    </source>
</evidence>
<dbReference type="Gene3D" id="3.90.470.20">
    <property type="entry name" value="4'-phosphopantetheinyl transferase domain"/>
    <property type="match status" value="2"/>
</dbReference>
<dbReference type="GO" id="GO:0019878">
    <property type="term" value="P:lysine biosynthetic process via aminoadipic acid"/>
    <property type="evidence" value="ECO:0007669"/>
    <property type="project" value="TreeGrafter"/>
</dbReference>
<feature type="domain" description="4'-phosphopantetheinyl transferase" evidence="3">
    <location>
        <begin position="70"/>
        <end position="144"/>
    </location>
</feature>
<keyword evidence="5" id="KW-1185">Reference proteome</keyword>
<keyword evidence="2 4" id="KW-0808">Transferase</keyword>
<dbReference type="GO" id="GO:0005829">
    <property type="term" value="C:cytosol"/>
    <property type="evidence" value="ECO:0007669"/>
    <property type="project" value="TreeGrafter"/>
</dbReference>